<evidence type="ECO:0000313" key="1">
    <source>
        <dbReference type="EMBL" id="GIY53651.1"/>
    </source>
</evidence>
<dbReference type="EMBL" id="BPLQ01010790">
    <property type="protein sequence ID" value="GIY53651.1"/>
    <property type="molecule type" value="Genomic_DNA"/>
</dbReference>
<evidence type="ECO:0000313" key="2">
    <source>
        <dbReference type="Proteomes" id="UP001054837"/>
    </source>
</evidence>
<accession>A0AAV4U7A2</accession>
<dbReference type="Proteomes" id="UP001054837">
    <property type="component" value="Unassembled WGS sequence"/>
</dbReference>
<comment type="caution">
    <text evidence="1">The sequence shown here is derived from an EMBL/GenBank/DDBJ whole genome shotgun (WGS) entry which is preliminary data.</text>
</comment>
<organism evidence="1 2">
    <name type="scientific">Caerostris darwini</name>
    <dbReference type="NCBI Taxonomy" id="1538125"/>
    <lineage>
        <taxon>Eukaryota</taxon>
        <taxon>Metazoa</taxon>
        <taxon>Ecdysozoa</taxon>
        <taxon>Arthropoda</taxon>
        <taxon>Chelicerata</taxon>
        <taxon>Arachnida</taxon>
        <taxon>Araneae</taxon>
        <taxon>Araneomorphae</taxon>
        <taxon>Entelegynae</taxon>
        <taxon>Araneoidea</taxon>
        <taxon>Araneidae</taxon>
        <taxon>Caerostris</taxon>
    </lineage>
</organism>
<gene>
    <name evidence="1" type="ORF">CDAR_115131</name>
</gene>
<dbReference type="AlphaFoldDB" id="A0AAV4U7A2"/>
<name>A0AAV4U7A2_9ARAC</name>
<keyword evidence="2" id="KW-1185">Reference proteome</keyword>
<proteinExistence type="predicted"/>
<reference evidence="1 2" key="1">
    <citation type="submission" date="2021-06" db="EMBL/GenBank/DDBJ databases">
        <title>Caerostris darwini draft genome.</title>
        <authorList>
            <person name="Kono N."/>
            <person name="Arakawa K."/>
        </authorList>
    </citation>
    <scope>NUCLEOTIDE SEQUENCE [LARGE SCALE GENOMIC DNA]</scope>
</reference>
<sequence>MEPKIAWRHEELDSISMRARSLSFGRKVDLFRCEHVREFISALGNNLRSNLETSKRQEKFENTESSLVFYRTICKRFNNLQRLEIK</sequence>
<protein>
    <submittedName>
        <fullName evidence="1">Uncharacterized protein</fullName>
    </submittedName>
</protein>